<dbReference type="AlphaFoldDB" id="A0A063KS43"/>
<dbReference type="OrthoDB" id="7304968at2"/>
<feature type="chain" id="PRO_5044539120" evidence="3">
    <location>
        <begin position="22"/>
        <end position="245"/>
    </location>
</feature>
<dbReference type="EMBL" id="SEUJ01000077">
    <property type="protein sequence ID" value="KAA1150896.1"/>
    <property type="molecule type" value="Genomic_DNA"/>
</dbReference>
<dbReference type="PANTHER" id="PTHR35936:SF19">
    <property type="entry name" value="AMINO-ACID-BINDING PROTEIN YXEM-RELATED"/>
    <property type="match status" value="1"/>
</dbReference>
<dbReference type="Proteomes" id="UP000324162">
    <property type="component" value="Unassembled WGS sequence"/>
</dbReference>
<organism evidence="7 8">
    <name type="scientific">Pseudoalteromonas fuliginea</name>
    <dbReference type="NCBI Taxonomy" id="1872678"/>
    <lineage>
        <taxon>Bacteria</taxon>
        <taxon>Pseudomonadati</taxon>
        <taxon>Pseudomonadota</taxon>
        <taxon>Gammaproteobacteria</taxon>
        <taxon>Alteromonadales</taxon>
        <taxon>Pseudoalteromonadaceae</taxon>
        <taxon>Pseudoalteromonas</taxon>
    </lineage>
</organism>
<evidence type="ECO:0000256" key="2">
    <source>
        <dbReference type="ARBA" id="ARBA00022729"/>
    </source>
</evidence>
<comment type="caution">
    <text evidence="7">The sequence shown here is derived from an EMBL/GenBank/DDBJ whole genome shotgun (WGS) entry which is preliminary data.</text>
</comment>
<name>A0A063KS43_9GAMM</name>
<dbReference type="EMBL" id="JJNZ01000035">
    <property type="protein sequence ID" value="KDC50717.1"/>
    <property type="molecule type" value="Genomic_DNA"/>
</dbReference>
<dbReference type="Gene3D" id="3.40.190.10">
    <property type="entry name" value="Periplasmic binding protein-like II"/>
    <property type="match status" value="2"/>
</dbReference>
<proteinExistence type="inferred from homology"/>
<evidence type="ECO:0000313" key="5">
    <source>
        <dbReference type="EMBL" id="KAA1150896.1"/>
    </source>
</evidence>
<dbReference type="Pfam" id="PF00497">
    <property type="entry name" value="SBP_bac_3"/>
    <property type="match status" value="1"/>
</dbReference>
<sequence length="245" mass="28093">MNKLITLFICLIFNVSPTVFACERTLSVASHDAFWPPYVLGINGELQGAEVDALNIIFAGSPFCFKVELLPNSKRAFVELKHGRIDLGWAASYTDNRAKYVHFSESYRTEVMRLYENKNNQHNVDSLEDIFKQGLTVGANFGSYYGEEFEQYKTTYKKQIEYTSAVSKRFEMLNKQRIDFAIEDELASAYFIKRSSNLAPVKNIKFINKDAIHLMLSKDTVSVEELEVINKHIKNNQTALKALFE</sequence>
<reference evidence="9 10" key="2">
    <citation type="submission" date="2019-01" db="EMBL/GenBank/DDBJ databases">
        <title>Genome sequences of marine Pseudoalteromonas species.</title>
        <authorList>
            <person name="Boraston A.B."/>
            <person name="Hehemann J.-H."/>
            <person name="Vickers C.J."/>
            <person name="Salama-Alber O."/>
            <person name="Abe K."/>
            <person name="Hettle A.J."/>
        </authorList>
    </citation>
    <scope>NUCLEOTIDE SEQUENCE [LARGE SCALE GENOMIC DNA]</scope>
    <source>
        <strain evidence="6 10">PS42</strain>
        <strain evidence="5 9">PS47</strain>
    </source>
</reference>
<evidence type="ECO:0000313" key="10">
    <source>
        <dbReference type="Proteomes" id="UP000324162"/>
    </source>
</evidence>
<feature type="domain" description="Solute-binding protein family 3/N-terminal" evidence="4">
    <location>
        <begin position="25"/>
        <end position="245"/>
    </location>
</feature>
<dbReference type="PANTHER" id="PTHR35936">
    <property type="entry name" value="MEMBRANE-BOUND LYTIC MUREIN TRANSGLYCOSYLASE F"/>
    <property type="match status" value="1"/>
</dbReference>
<dbReference type="EMBL" id="SEUK01000054">
    <property type="protein sequence ID" value="KAA1157512.1"/>
    <property type="molecule type" value="Genomic_DNA"/>
</dbReference>
<protein>
    <submittedName>
        <fullName evidence="7">ABC transporter substrate-binding protein</fullName>
    </submittedName>
    <submittedName>
        <fullName evidence="5">Transporter substrate-binding domain-containing protein</fullName>
    </submittedName>
</protein>
<gene>
    <name evidence="7" type="ORF">DC53_11635</name>
    <name evidence="6" type="ORF">EU508_17460</name>
    <name evidence="5" type="ORF">EU509_17475</name>
</gene>
<dbReference type="RefSeq" id="WP_033030064.1">
    <property type="nucleotide sequence ID" value="NZ_JJNZ01000035.1"/>
</dbReference>
<reference evidence="7 8" key="1">
    <citation type="submission" date="2014-04" db="EMBL/GenBank/DDBJ databases">
        <title>Pseudoalteromonas galatheae sp. nov., isolated from a deep-sea polychaete near Canal Concepcion, Chile.</title>
        <authorList>
            <person name="Machado H.R."/>
            <person name="Gram L."/>
            <person name="Vynne N.G."/>
        </authorList>
    </citation>
    <scope>NUCLEOTIDE SEQUENCE [LARGE SCALE GENOMIC DNA]</scope>
    <source>
        <strain evidence="7 8">KMM216</strain>
    </source>
</reference>
<feature type="signal peptide" evidence="3">
    <location>
        <begin position="1"/>
        <end position="21"/>
    </location>
</feature>
<dbReference type="PROSITE" id="PS51257">
    <property type="entry name" value="PROKAR_LIPOPROTEIN"/>
    <property type="match status" value="1"/>
</dbReference>
<evidence type="ECO:0000256" key="1">
    <source>
        <dbReference type="ARBA" id="ARBA00010333"/>
    </source>
</evidence>
<accession>A0A063KS43</accession>
<dbReference type="InterPro" id="IPR001638">
    <property type="entry name" value="Solute-binding_3/MltF_N"/>
</dbReference>
<dbReference type="SUPFAM" id="SSF53850">
    <property type="entry name" value="Periplasmic binding protein-like II"/>
    <property type="match status" value="1"/>
</dbReference>
<dbReference type="SMART" id="SM00062">
    <property type="entry name" value="PBPb"/>
    <property type="match status" value="1"/>
</dbReference>
<dbReference type="Proteomes" id="UP000027154">
    <property type="component" value="Unassembled WGS sequence"/>
</dbReference>
<evidence type="ECO:0000313" key="8">
    <source>
        <dbReference type="Proteomes" id="UP000027154"/>
    </source>
</evidence>
<evidence type="ECO:0000256" key="3">
    <source>
        <dbReference type="SAM" id="SignalP"/>
    </source>
</evidence>
<keyword evidence="9" id="KW-1185">Reference proteome</keyword>
<dbReference type="Proteomes" id="UP000322915">
    <property type="component" value="Unassembled WGS sequence"/>
</dbReference>
<evidence type="ECO:0000259" key="4">
    <source>
        <dbReference type="SMART" id="SM00062"/>
    </source>
</evidence>
<evidence type="ECO:0000313" key="7">
    <source>
        <dbReference type="EMBL" id="KDC50717.1"/>
    </source>
</evidence>
<comment type="similarity">
    <text evidence="1">Belongs to the bacterial solute-binding protein 3 family.</text>
</comment>
<evidence type="ECO:0000313" key="6">
    <source>
        <dbReference type="EMBL" id="KAA1157512.1"/>
    </source>
</evidence>
<evidence type="ECO:0000313" key="9">
    <source>
        <dbReference type="Proteomes" id="UP000322915"/>
    </source>
</evidence>
<keyword evidence="2 3" id="KW-0732">Signal</keyword>